<dbReference type="InterPro" id="IPR001697">
    <property type="entry name" value="Pyr_Knase"/>
</dbReference>
<dbReference type="SUPFAM" id="SSF51621">
    <property type="entry name" value="Phosphoenolpyruvate/pyruvate domain"/>
    <property type="match status" value="1"/>
</dbReference>
<evidence type="ECO:0000313" key="14">
    <source>
        <dbReference type="EMBL" id="CAD5978827.1"/>
    </source>
</evidence>
<gene>
    <name evidence="14" type="primary">PKP4</name>
    <name evidence="14" type="ORF">NO713_04444</name>
</gene>
<evidence type="ECO:0000259" key="13">
    <source>
        <dbReference type="Pfam" id="PF00224"/>
    </source>
</evidence>
<comment type="pathway">
    <text evidence="1">Carbohydrate degradation; glycolysis; pyruvate from D-glyceraldehyde 3-phosphate: step 5/5.</text>
</comment>
<evidence type="ECO:0000256" key="1">
    <source>
        <dbReference type="ARBA" id="ARBA00004997"/>
    </source>
</evidence>
<evidence type="ECO:0000256" key="9">
    <source>
        <dbReference type="ARBA" id="ARBA00022842"/>
    </source>
</evidence>
<dbReference type="NCBIfam" id="NF011314">
    <property type="entry name" value="PRK14725.1"/>
    <property type="match status" value="1"/>
</dbReference>
<accession>A0A9W4CRK9</accession>
<dbReference type="GO" id="GO:0030955">
    <property type="term" value="F:potassium ion binding"/>
    <property type="evidence" value="ECO:0007669"/>
    <property type="project" value="InterPro"/>
</dbReference>
<keyword evidence="8" id="KW-0067">ATP-binding</keyword>
<evidence type="ECO:0000256" key="4">
    <source>
        <dbReference type="ARBA" id="ARBA00022679"/>
    </source>
</evidence>
<keyword evidence="6" id="KW-0547">Nucleotide-binding</keyword>
<dbReference type="EC" id="2.7.1.40" evidence="3"/>
<evidence type="ECO:0000256" key="3">
    <source>
        <dbReference type="ARBA" id="ARBA00012142"/>
    </source>
</evidence>
<dbReference type="InterPro" id="IPR011037">
    <property type="entry name" value="Pyrv_Knase-like_insert_dom_sf"/>
</dbReference>
<keyword evidence="15" id="KW-1185">Reference proteome</keyword>
<keyword evidence="9" id="KW-0460">Magnesium</keyword>
<keyword evidence="4 14" id="KW-0808">Transferase</keyword>
<evidence type="ECO:0000313" key="15">
    <source>
        <dbReference type="Proteomes" id="UP001153719"/>
    </source>
</evidence>
<comment type="similarity">
    <text evidence="2">Belongs to the pyruvate kinase family.</text>
</comment>
<dbReference type="GO" id="GO:0000287">
    <property type="term" value="F:magnesium ion binding"/>
    <property type="evidence" value="ECO:0007669"/>
    <property type="project" value="InterPro"/>
</dbReference>
<protein>
    <recommendedName>
        <fullName evidence="3">pyruvate kinase</fullName>
        <ecNumber evidence="3">2.7.1.40</ecNumber>
    </recommendedName>
</protein>
<feature type="domain" description="Pyruvate kinase barrel" evidence="13">
    <location>
        <begin position="367"/>
        <end position="584"/>
    </location>
</feature>
<dbReference type="Pfam" id="PF00224">
    <property type="entry name" value="PK"/>
    <property type="match status" value="2"/>
</dbReference>
<dbReference type="EMBL" id="LR882967">
    <property type="protein sequence ID" value="CAD5978827.1"/>
    <property type="molecule type" value="Genomic_DNA"/>
</dbReference>
<dbReference type="GO" id="GO:0005524">
    <property type="term" value="F:ATP binding"/>
    <property type="evidence" value="ECO:0007669"/>
    <property type="project" value="UniProtKB-KW"/>
</dbReference>
<dbReference type="InterPro" id="IPR015793">
    <property type="entry name" value="Pyrv_Knase_brl"/>
</dbReference>
<keyword evidence="5" id="KW-0479">Metal-binding</keyword>
<evidence type="ECO:0000256" key="7">
    <source>
        <dbReference type="ARBA" id="ARBA00022777"/>
    </source>
</evidence>
<keyword evidence="10" id="KW-0324">Glycolysis</keyword>
<organism evidence="14 15">
    <name type="scientific">Planktothrix pseudagardhii</name>
    <dbReference type="NCBI Taxonomy" id="132604"/>
    <lineage>
        <taxon>Bacteria</taxon>
        <taxon>Bacillati</taxon>
        <taxon>Cyanobacteriota</taxon>
        <taxon>Cyanophyceae</taxon>
        <taxon>Oscillatoriophycideae</taxon>
        <taxon>Oscillatoriales</taxon>
        <taxon>Microcoleaceae</taxon>
        <taxon>Planktothrix</taxon>
    </lineage>
</organism>
<evidence type="ECO:0000256" key="5">
    <source>
        <dbReference type="ARBA" id="ARBA00022723"/>
    </source>
</evidence>
<dbReference type="KEGG" id="ppsu:NO713_04444"/>
<dbReference type="GO" id="GO:0004743">
    <property type="term" value="F:pyruvate kinase activity"/>
    <property type="evidence" value="ECO:0007669"/>
    <property type="project" value="UniProtKB-EC"/>
</dbReference>
<evidence type="ECO:0000256" key="11">
    <source>
        <dbReference type="ARBA" id="ARBA00023317"/>
    </source>
</evidence>
<dbReference type="InterPro" id="IPR015813">
    <property type="entry name" value="Pyrv/PenolPyrv_kinase-like_dom"/>
</dbReference>
<evidence type="ECO:0000256" key="2">
    <source>
        <dbReference type="ARBA" id="ARBA00008663"/>
    </source>
</evidence>
<sequence length="622" mass="69297">MKPQQRYTSAELSRAITIERAIRSVTELRQTAISLEEELADLLQKTSPACRESAYNLVHYLAIRRHDLRELQRELIRLGLSSLGRMEAHVMASLDAVLGTLYRLDQRPIPTDLEQEAPITFAVGSALLAENAVAILGPSPKQHNTRVMVTIPSEAAHDPKIIYNLLAQGMNVMRINCAHDHPEAWEKMILNLRAAQRQLGKSCRISFDLAGPKLRTEQIEPGPELIKCKPTRNVLGQVIKPEKIYFTSQPHTLPDKNNVIPIQGNLLELAKVEDQIRLTDTRGSRRFLNVIEVNKTTCICESDKTTYLVSNTKLSLYRGKKLIAKDTVTQISPQPQAITLAEGDALLIIQGEILGKSAVLDEQGNLIQPACIGCSLPEVFRDVKIGERIFFDDGKIAGIIREVFENQFRVEITSVVNGKNKLKSEKGINLPDTMLNLPALTEKDIQDLEFIAQFGDMVALSFVQQPEDIEQLITELKRAGGEHLGIILKIENQQAFDQLPRLLLTAMQHPPLAVMVARGDLGVELGFERLSEVQEEILWLCEAAHIPVIWATQVLESMAKGGMPSRAEVTDAAMGSRAECVMLNKGAYIDKALQFLCDVLGRMQAHQDKKTSMLRKLSISDL</sequence>
<dbReference type="RefSeq" id="WP_254174631.1">
    <property type="nucleotide sequence ID" value="NZ_LR882967.1"/>
</dbReference>
<keyword evidence="7 14" id="KW-0418">Kinase</keyword>
<dbReference type="GO" id="GO:0016301">
    <property type="term" value="F:kinase activity"/>
    <property type="evidence" value="ECO:0007669"/>
    <property type="project" value="UniProtKB-KW"/>
</dbReference>
<evidence type="ECO:0000256" key="10">
    <source>
        <dbReference type="ARBA" id="ARBA00023152"/>
    </source>
</evidence>
<proteinExistence type="inferred from homology"/>
<feature type="coiled-coil region" evidence="12">
    <location>
        <begin position="18"/>
        <end position="45"/>
    </location>
</feature>
<keyword evidence="12" id="KW-0175">Coiled coil</keyword>
<reference evidence="14" key="1">
    <citation type="submission" date="2020-09" db="EMBL/GenBank/DDBJ databases">
        <authorList>
            <person name="Blom J."/>
        </authorList>
    </citation>
    <scope>NUCLEOTIDE SEQUENCE</scope>
    <source>
        <strain evidence="14">No.713</strain>
    </source>
</reference>
<evidence type="ECO:0000256" key="8">
    <source>
        <dbReference type="ARBA" id="ARBA00022840"/>
    </source>
</evidence>
<dbReference type="Gene3D" id="3.20.20.60">
    <property type="entry name" value="Phosphoenolpyruvate-binding domains"/>
    <property type="match status" value="2"/>
</dbReference>
<dbReference type="PANTHER" id="PTHR11817">
    <property type="entry name" value="PYRUVATE KINASE"/>
    <property type="match status" value="1"/>
</dbReference>
<dbReference type="InterPro" id="IPR040442">
    <property type="entry name" value="Pyrv_kinase-like_dom_sf"/>
</dbReference>
<name>A0A9W4CRK9_9CYAN</name>
<evidence type="ECO:0000256" key="12">
    <source>
        <dbReference type="SAM" id="Coils"/>
    </source>
</evidence>
<dbReference type="Proteomes" id="UP001153719">
    <property type="component" value="Chromosome"/>
</dbReference>
<keyword evidence="11 14" id="KW-0670">Pyruvate</keyword>
<feature type="domain" description="Pyruvate kinase barrel" evidence="13">
    <location>
        <begin position="144"/>
        <end position="233"/>
    </location>
</feature>
<evidence type="ECO:0000256" key="6">
    <source>
        <dbReference type="ARBA" id="ARBA00022741"/>
    </source>
</evidence>
<dbReference type="AlphaFoldDB" id="A0A9W4CRK9"/>
<dbReference type="SUPFAM" id="SSF50800">
    <property type="entry name" value="PK beta-barrel domain-like"/>
    <property type="match status" value="1"/>
</dbReference>